<dbReference type="Proteomes" id="UP000621492">
    <property type="component" value="Unassembled WGS sequence"/>
</dbReference>
<dbReference type="EMBL" id="BMJD01000038">
    <property type="protein sequence ID" value="GGB55002.1"/>
    <property type="molecule type" value="Genomic_DNA"/>
</dbReference>
<evidence type="ECO:0000313" key="2">
    <source>
        <dbReference type="Proteomes" id="UP000621492"/>
    </source>
</evidence>
<comment type="caution">
    <text evidence="1">The sequence shown here is derived from an EMBL/GenBank/DDBJ whole genome shotgun (WGS) entry which is preliminary data.</text>
</comment>
<keyword evidence="2" id="KW-1185">Reference proteome</keyword>
<organism evidence="1 2">
    <name type="scientific">Lentibacillus populi</name>
    <dbReference type="NCBI Taxonomy" id="1827502"/>
    <lineage>
        <taxon>Bacteria</taxon>
        <taxon>Bacillati</taxon>
        <taxon>Bacillota</taxon>
        <taxon>Bacilli</taxon>
        <taxon>Bacillales</taxon>
        <taxon>Bacillaceae</taxon>
        <taxon>Lentibacillus</taxon>
    </lineage>
</organism>
<reference evidence="1" key="2">
    <citation type="submission" date="2020-09" db="EMBL/GenBank/DDBJ databases">
        <authorList>
            <person name="Sun Q."/>
            <person name="Zhou Y."/>
        </authorList>
    </citation>
    <scope>NUCLEOTIDE SEQUENCE</scope>
    <source>
        <strain evidence="1">CGMCC 1.15454</strain>
    </source>
</reference>
<proteinExistence type="predicted"/>
<dbReference type="RefSeq" id="WP_188725620.1">
    <property type="nucleotide sequence ID" value="NZ_BMJD01000038.1"/>
</dbReference>
<evidence type="ECO:0000313" key="1">
    <source>
        <dbReference type="EMBL" id="GGB55002.1"/>
    </source>
</evidence>
<protein>
    <submittedName>
        <fullName evidence="1">Uncharacterized protein</fullName>
    </submittedName>
</protein>
<accession>A0A9W5U1F5</accession>
<sequence length="88" mass="10588">MSNYIANVENYVELEEKLVELDLSNEKEKIIQEAIDYTNDNLRDDGNGTFGIRKHHSEKDITYDFVFNLFVVEEKDDRYLYYEYCMEV</sequence>
<name>A0A9W5U1F5_9BACI</name>
<gene>
    <name evidence="1" type="ORF">GCM10011409_35790</name>
</gene>
<reference evidence="1" key="1">
    <citation type="journal article" date="2014" name="Int. J. Syst. Evol. Microbiol.">
        <title>Complete genome sequence of Corynebacterium casei LMG S-19264T (=DSM 44701T), isolated from a smear-ripened cheese.</title>
        <authorList>
            <consortium name="US DOE Joint Genome Institute (JGI-PGF)"/>
            <person name="Walter F."/>
            <person name="Albersmeier A."/>
            <person name="Kalinowski J."/>
            <person name="Ruckert C."/>
        </authorList>
    </citation>
    <scope>NUCLEOTIDE SEQUENCE</scope>
    <source>
        <strain evidence="1">CGMCC 1.15454</strain>
    </source>
</reference>
<dbReference type="AlphaFoldDB" id="A0A9W5U1F5"/>